<dbReference type="STRING" id="109895.A0A507ECT7"/>
<feature type="chain" id="PRO_5021324213" description="G-protein coupled receptors family 3 profile domain-containing protein" evidence="13">
    <location>
        <begin position="24"/>
        <end position="1342"/>
    </location>
</feature>
<evidence type="ECO:0000256" key="5">
    <source>
        <dbReference type="ARBA" id="ARBA00022525"/>
    </source>
</evidence>
<feature type="signal peptide" evidence="13">
    <location>
        <begin position="1"/>
        <end position="23"/>
    </location>
</feature>
<feature type="transmembrane region" description="Helical" evidence="12">
    <location>
        <begin position="1041"/>
        <end position="1061"/>
    </location>
</feature>
<comment type="caution">
    <text evidence="15">The sequence shown here is derived from an EMBL/GenBank/DDBJ whole genome shotgun (WGS) entry which is preliminary data.</text>
</comment>
<evidence type="ECO:0000256" key="7">
    <source>
        <dbReference type="ARBA" id="ARBA00022729"/>
    </source>
</evidence>
<comment type="subcellular location">
    <subcellularLocation>
        <location evidence="2">Cell envelope</location>
    </subcellularLocation>
    <subcellularLocation>
        <location evidence="3">Cell outer membrane</location>
    </subcellularLocation>
    <subcellularLocation>
        <location evidence="1">Membrane</location>
        <topology evidence="1">Multi-pass membrane protein</topology>
    </subcellularLocation>
    <subcellularLocation>
        <location evidence="4">Secreted</location>
    </subcellularLocation>
</comment>
<feature type="transmembrane region" description="Helical" evidence="12">
    <location>
        <begin position="1129"/>
        <end position="1152"/>
    </location>
</feature>
<evidence type="ECO:0000313" key="15">
    <source>
        <dbReference type="EMBL" id="TPX61175.1"/>
    </source>
</evidence>
<protein>
    <recommendedName>
        <fullName evidence="14">G-protein coupled receptors family 3 profile domain-containing protein</fullName>
    </recommendedName>
</protein>
<feature type="transmembrane region" description="Helical" evidence="12">
    <location>
        <begin position="1090"/>
        <end position="1108"/>
    </location>
</feature>
<keyword evidence="9 12" id="KW-0472">Membrane</keyword>
<gene>
    <name evidence="15" type="ORF">PhCBS80983_g01313</name>
</gene>
<evidence type="ECO:0000256" key="11">
    <source>
        <dbReference type="SAM" id="MobiDB-lite"/>
    </source>
</evidence>
<sequence>MRSLALCVQFSFALLCILPSVLGVVDIWVDCQQTSAGSGVQSNPWRDVDAAITQALGDLNGGKIRILLTSPGEYALNAENYDFAAWGNDIDLEITGEPTSWDGNDGPKIVRGSSVPTSKVQFTMGYGVTLTMSNLIFGLPNTPVPGNGTLFKWWFGMDVFMSNMYFNNITFQGGSNPDFETKNDVLSIQFSTEDSFMNTLVHAECKVLPGVYYYPTLSYSFVTIVGLQFKGPSIFAMRSGILSVDLIDSVIIKFTVSESTVNYPNPVAVFSEYYNAVLTKQHEFIIIRKDATVTAAGVSLRGNVGQISVIGKFTITDSEISSKYDTYRTEVNAKDAQVTFYLKDHTAAHDAGASQLYYILATAEAKLQLTNTVIQSTATLPSGILQCNGTATVALKAVTVTGHNCISDCIRLNEMGVLTITDSTFSKIVTQGSAFKLERLETDENWPVTVVKNSAFTEISNTVFSGSLATLEVHTSAFRHCRGASVLKPAAASTFTFDRCSFSNNWTPNDGSLISDCEGSVHFTNTSFTSNYAGGRGGALYCTVDSGQCTISVINSTFTNNTANVGGGMFIDRFSETPNLVVQRVNFSNNRALEYGGAWYTLARKALSFDDIRYMGNTAPHLPDRGTASSTFVPFGNWESLSLISGDTLPTFGISTIDSYQQPVMFEQENAAVVEIGLVDMNGTEVISSLATLYGPTVGVVDGGKLSFENVRVFGKTGSYRIRLAEDSSTEMSQFQPVMRPVNISTCEAPRQLLPALDTSELECRLPICQRGCSSPAGLCVADGHCSCIDPLYEGIACQLKKGENDSLTFAFSSGTAVFAGSTDVYEYSVKGRDTMLSQIEKIYKDKYIVIYRDFQSTIQPKLARRDTGSNTGETLYLKFSLADAQTGSFLDYRQLRAESTALQAALVSPQSMGVQVLEGALANTRITSAGSIIVIVCSTLCVLMVLAVAGTLFAKRENTAIRGTTHNLDMLLALGLAGLFAFPITDTTEPTTLSCRVQIWMLPWSIGLVSSILLVKAWGHYIRRKNKMALIAELPMSFKKAGVAVVVAIQLLYFALIAAWQAVEAPSPQLIYASQDRFWSCGGTEKKQTGFIIAFIGLTGALLLMACRFSYETIKIGWPVPALEDKFILVNAVNMLITGAISAGILLPNMMNGSAQFALRAAVMLLVAAGATASLLGYKLRLVFGPGGSSEDAMETKIKSIAMKSQKSSSLYQNVKYVPCKPESALVWQAIQVSLVQSYLELTDIDTKKGRFFYIDSLGVDVDTEDNNVLLQLPDGERVRMQMEGKKALEDWVKRFNEKKGKGHRTSMALSTASRVGTIPKQPNALNPSIKESDDEAIERA</sequence>
<dbReference type="GO" id="GO:0005576">
    <property type="term" value="C:extracellular region"/>
    <property type="evidence" value="ECO:0007669"/>
    <property type="project" value="UniProtKB-SubCell"/>
</dbReference>
<dbReference type="InterPro" id="IPR003368">
    <property type="entry name" value="POMP_repeat"/>
</dbReference>
<dbReference type="InterPro" id="IPR017978">
    <property type="entry name" value="GPCR_3_C"/>
</dbReference>
<evidence type="ECO:0000256" key="8">
    <source>
        <dbReference type="ARBA" id="ARBA00022989"/>
    </source>
</evidence>
<evidence type="ECO:0000313" key="16">
    <source>
        <dbReference type="Proteomes" id="UP000318582"/>
    </source>
</evidence>
<keyword evidence="6 12" id="KW-0812">Transmembrane</keyword>
<keyword evidence="5" id="KW-0964">Secreted</keyword>
<evidence type="ECO:0000256" key="10">
    <source>
        <dbReference type="ARBA" id="ARBA00023237"/>
    </source>
</evidence>
<evidence type="ECO:0000259" key="14">
    <source>
        <dbReference type="PROSITE" id="PS50259"/>
    </source>
</evidence>
<proteinExistence type="predicted"/>
<keyword evidence="10" id="KW-0998">Cell outer membrane</keyword>
<dbReference type="GO" id="GO:0004930">
    <property type="term" value="F:G protein-coupled receptor activity"/>
    <property type="evidence" value="ECO:0007669"/>
    <property type="project" value="InterPro"/>
</dbReference>
<feature type="transmembrane region" description="Helical" evidence="12">
    <location>
        <begin position="967"/>
        <end position="986"/>
    </location>
</feature>
<feature type="transmembrane region" description="Helical" evidence="12">
    <location>
        <begin position="1158"/>
        <end position="1179"/>
    </location>
</feature>
<dbReference type="PANTHER" id="PTHR11319:SF35">
    <property type="entry name" value="OUTER MEMBRANE PROTEIN PMPC-RELATED"/>
    <property type="match status" value="1"/>
</dbReference>
<dbReference type="Pfam" id="PF00003">
    <property type="entry name" value="7tm_3"/>
    <property type="match status" value="1"/>
</dbReference>
<keyword evidence="8 12" id="KW-1133">Transmembrane helix</keyword>
<evidence type="ECO:0000256" key="13">
    <source>
        <dbReference type="SAM" id="SignalP"/>
    </source>
</evidence>
<dbReference type="PANTHER" id="PTHR11319">
    <property type="entry name" value="G PROTEIN-COUPLED RECEPTOR-RELATED"/>
    <property type="match status" value="1"/>
</dbReference>
<dbReference type="NCBIfam" id="TIGR01376">
    <property type="entry name" value="POMP_repeat"/>
    <property type="match status" value="1"/>
</dbReference>
<name>A0A507ECT7_9FUNG</name>
<dbReference type="Pfam" id="PF02415">
    <property type="entry name" value="Chlam_PMP"/>
    <property type="match status" value="1"/>
</dbReference>
<evidence type="ECO:0000256" key="2">
    <source>
        <dbReference type="ARBA" id="ARBA00004196"/>
    </source>
</evidence>
<accession>A0A507ECT7</accession>
<organism evidence="15 16">
    <name type="scientific">Powellomyces hirtus</name>
    <dbReference type="NCBI Taxonomy" id="109895"/>
    <lineage>
        <taxon>Eukaryota</taxon>
        <taxon>Fungi</taxon>
        <taxon>Fungi incertae sedis</taxon>
        <taxon>Chytridiomycota</taxon>
        <taxon>Chytridiomycota incertae sedis</taxon>
        <taxon>Chytridiomycetes</taxon>
        <taxon>Spizellomycetales</taxon>
        <taxon>Powellomycetaceae</taxon>
        <taxon>Powellomyces</taxon>
    </lineage>
</organism>
<evidence type="ECO:0000256" key="1">
    <source>
        <dbReference type="ARBA" id="ARBA00004141"/>
    </source>
</evidence>
<dbReference type="EMBL" id="QEAQ01000009">
    <property type="protein sequence ID" value="TPX61175.1"/>
    <property type="molecule type" value="Genomic_DNA"/>
</dbReference>
<feature type="transmembrane region" description="Helical" evidence="12">
    <location>
        <begin position="933"/>
        <end position="955"/>
    </location>
</feature>
<feature type="domain" description="G-protein coupled receptors family 3 profile" evidence="14">
    <location>
        <begin position="931"/>
        <end position="1185"/>
    </location>
</feature>
<dbReference type="InterPro" id="IPR011050">
    <property type="entry name" value="Pectin_lyase_fold/virulence"/>
</dbReference>
<reference evidence="15 16" key="1">
    <citation type="journal article" date="2019" name="Sci. Rep.">
        <title>Comparative genomics of chytrid fungi reveal insights into the obligate biotrophic and pathogenic lifestyle of Synchytrium endobioticum.</title>
        <authorList>
            <person name="van de Vossenberg B.T.L.H."/>
            <person name="Warris S."/>
            <person name="Nguyen H.D.T."/>
            <person name="van Gent-Pelzer M.P.E."/>
            <person name="Joly D.L."/>
            <person name="van de Geest H.C."/>
            <person name="Bonants P.J.M."/>
            <person name="Smith D.S."/>
            <person name="Levesque C.A."/>
            <person name="van der Lee T.A.J."/>
        </authorList>
    </citation>
    <scope>NUCLEOTIDE SEQUENCE [LARGE SCALE GENOMIC DNA]</scope>
    <source>
        <strain evidence="15 16">CBS 809.83</strain>
    </source>
</reference>
<evidence type="ECO:0000256" key="12">
    <source>
        <dbReference type="SAM" id="Phobius"/>
    </source>
</evidence>
<dbReference type="Proteomes" id="UP000318582">
    <property type="component" value="Unassembled WGS sequence"/>
</dbReference>
<dbReference type="SUPFAM" id="SSF51126">
    <property type="entry name" value="Pectin lyase-like"/>
    <property type="match status" value="1"/>
</dbReference>
<dbReference type="GO" id="GO:0016020">
    <property type="term" value="C:membrane"/>
    <property type="evidence" value="ECO:0007669"/>
    <property type="project" value="UniProtKB-SubCell"/>
</dbReference>
<keyword evidence="16" id="KW-1185">Reference proteome</keyword>
<evidence type="ECO:0000256" key="9">
    <source>
        <dbReference type="ARBA" id="ARBA00023136"/>
    </source>
</evidence>
<feature type="transmembrane region" description="Helical" evidence="12">
    <location>
        <begin position="998"/>
        <end position="1020"/>
    </location>
</feature>
<feature type="region of interest" description="Disordered" evidence="11">
    <location>
        <begin position="1304"/>
        <end position="1342"/>
    </location>
</feature>
<evidence type="ECO:0000256" key="3">
    <source>
        <dbReference type="ARBA" id="ARBA00004442"/>
    </source>
</evidence>
<evidence type="ECO:0000256" key="4">
    <source>
        <dbReference type="ARBA" id="ARBA00004613"/>
    </source>
</evidence>
<keyword evidence="7 13" id="KW-0732">Signal</keyword>
<evidence type="ECO:0000256" key="6">
    <source>
        <dbReference type="ARBA" id="ARBA00022692"/>
    </source>
</evidence>
<dbReference type="PROSITE" id="PS50259">
    <property type="entry name" value="G_PROTEIN_RECEP_F3_4"/>
    <property type="match status" value="1"/>
</dbReference>